<sequence length="185" mass="21575">MKSMDEVQRSQLASFQNMENQIELLAKIIVERPLSNIPSNMVTLHNVEEQVMKFPMFMDDEDETAQEPEESTFSRFQEPLPNTGVVEESKKGECLSGNKNEFEDGDPEKENENFVESHESHKEGQQETEIDDIENSDGVNLLTHKINFVLVDNSLCMQESWKQPKENDEEKRRLMEFKENFEKVK</sequence>
<gene>
    <name evidence="1" type="ORF">M9H77_07900</name>
</gene>
<organism evidence="1 2">
    <name type="scientific">Catharanthus roseus</name>
    <name type="common">Madagascar periwinkle</name>
    <name type="synonym">Vinca rosea</name>
    <dbReference type="NCBI Taxonomy" id="4058"/>
    <lineage>
        <taxon>Eukaryota</taxon>
        <taxon>Viridiplantae</taxon>
        <taxon>Streptophyta</taxon>
        <taxon>Embryophyta</taxon>
        <taxon>Tracheophyta</taxon>
        <taxon>Spermatophyta</taxon>
        <taxon>Magnoliopsida</taxon>
        <taxon>eudicotyledons</taxon>
        <taxon>Gunneridae</taxon>
        <taxon>Pentapetalae</taxon>
        <taxon>asterids</taxon>
        <taxon>lamiids</taxon>
        <taxon>Gentianales</taxon>
        <taxon>Apocynaceae</taxon>
        <taxon>Rauvolfioideae</taxon>
        <taxon>Vinceae</taxon>
        <taxon>Catharanthinae</taxon>
        <taxon>Catharanthus</taxon>
    </lineage>
</organism>
<evidence type="ECO:0000313" key="1">
    <source>
        <dbReference type="EMBL" id="KAI5676950.1"/>
    </source>
</evidence>
<dbReference type="EMBL" id="CM044702">
    <property type="protein sequence ID" value="KAI5676950.1"/>
    <property type="molecule type" value="Genomic_DNA"/>
</dbReference>
<protein>
    <submittedName>
        <fullName evidence="1">Uncharacterized protein</fullName>
    </submittedName>
</protein>
<name>A0ACC0BWF3_CATRO</name>
<proteinExistence type="predicted"/>
<reference evidence="2" key="1">
    <citation type="journal article" date="2023" name="Nat. Plants">
        <title>Single-cell RNA sequencing provides a high-resolution roadmap for understanding the multicellular compartmentation of specialized metabolism.</title>
        <authorList>
            <person name="Sun S."/>
            <person name="Shen X."/>
            <person name="Li Y."/>
            <person name="Li Y."/>
            <person name="Wang S."/>
            <person name="Li R."/>
            <person name="Zhang H."/>
            <person name="Shen G."/>
            <person name="Guo B."/>
            <person name="Wei J."/>
            <person name="Xu J."/>
            <person name="St-Pierre B."/>
            <person name="Chen S."/>
            <person name="Sun C."/>
        </authorList>
    </citation>
    <scope>NUCLEOTIDE SEQUENCE [LARGE SCALE GENOMIC DNA]</scope>
</reference>
<keyword evidence="2" id="KW-1185">Reference proteome</keyword>
<accession>A0ACC0BWF3</accession>
<evidence type="ECO:0000313" key="2">
    <source>
        <dbReference type="Proteomes" id="UP001060085"/>
    </source>
</evidence>
<comment type="caution">
    <text evidence="1">The sequence shown here is derived from an EMBL/GenBank/DDBJ whole genome shotgun (WGS) entry which is preliminary data.</text>
</comment>
<dbReference type="Proteomes" id="UP001060085">
    <property type="component" value="Linkage Group LG02"/>
</dbReference>